<comment type="caution">
    <text evidence="6">The sequence shown here is derived from an EMBL/GenBank/DDBJ whole genome shotgun (WGS) entry which is preliminary data.</text>
</comment>
<dbReference type="SMART" id="SM00877">
    <property type="entry name" value="BMC"/>
    <property type="match status" value="1"/>
</dbReference>
<keyword evidence="2" id="KW-1283">Bacterial microcompartment</keyword>
<sequence>MGKSYGLIEITGVVAAMDALDIMCKAADVTLSTWERKLGGRLVTIIVEGEVAAVTAAVEAARTQALKPLAAFGVIANPHEEIVGLVERSASRFKDSEPSDESYLQEV</sequence>
<dbReference type="SUPFAM" id="SSF143414">
    <property type="entry name" value="CcmK-like"/>
    <property type="match status" value="1"/>
</dbReference>
<dbReference type="InterPro" id="IPR050575">
    <property type="entry name" value="BMC_shell"/>
</dbReference>
<dbReference type="InterPro" id="IPR037233">
    <property type="entry name" value="CcmK-like_sf"/>
</dbReference>
<evidence type="ECO:0000256" key="1">
    <source>
        <dbReference type="ARBA" id="ARBA00024322"/>
    </source>
</evidence>
<feature type="domain" description="BMC" evidence="4">
    <location>
        <begin position="4"/>
        <end position="87"/>
    </location>
</feature>
<dbReference type="Proteomes" id="UP000260812">
    <property type="component" value="Unassembled WGS sequence"/>
</dbReference>
<evidence type="ECO:0000256" key="2">
    <source>
        <dbReference type="ARBA" id="ARBA00024446"/>
    </source>
</evidence>
<gene>
    <name evidence="6" type="ORF">DWY69_24815</name>
    <name evidence="5" type="ORF">DXC51_19040</name>
</gene>
<dbReference type="InterPro" id="IPR044872">
    <property type="entry name" value="CcmK/CsoS1_BMC"/>
</dbReference>
<dbReference type="EMBL" id="QVLU01000031">
    <property type="protein sequence ID" value="RGE66018.1"/>
    <property type="molecule type" value="Genomic_DNA"/>
</dbReference>
<evidence type="ECO:0000256" key="3">
    <source>
        <dbReference type="PROSITE-ProRule" id="PRU01278"/>
    </source>
</evidence>
<protein>
    <submittedName>
        <fullName evidence="6">BMC domain-containing protein</fullName>
    </submittedName>
</protein>
<dbReference type="PROSITE" id="PS51930">
    <property type="entry name" value="BMC_2"/>
    <property type="match status" value="1"/>
</dbReference>
<name>A0A3E3IG19_9FIRM</name>
<dbReference type="Pfam" id="PF00936">
    <property type="entry name" value="BMC"/>
    <property type="match status" value="1"/>
</dbReference>
<dbReference type="CDD" id="cd06169">
    <property type="entry name" value="BMC"/>
    <property type="match status" value="1"/>
</dbReference>
<dbReference type="AlphaFoldDB" id="A0A3E3IG19"/>
<evidence type="ECO:0000313" key="8">
    <source>
        <dbReference type="Proteomes" id="UP000261166"/>
    </source>
</evidence>
<dbReference type="PANTHER" id="PTHR33941">
    <property type="entry name" value="PROPANEDIOL UTILIZATION PROTEIN PDUA"/>
    <property type="match status" value="1"/>
</dbReference>
<proteinExistence type="inferred from homology"/>
<evidence type="ECO:0000313" key="5">
    <source>
        <dbReference type="EMBL" id="RGE57465.1"/>
    </source>
</evidence>
<dbReference type="EMBL" id="QVLV01000015">
    <property type="protein sequence ID" value="RGE57465.1"/>
    <property type="molecule type" value="Genomic_DNA"/>
</dbReference>
<dbReference type="PANTHER" id="PTHR33941:SF11">
    <property type="entry name" value="BACTERIAL MICROCOMPARTMENT SHELL PROTEIN PDUJ"/>
    <property type="match status" value="1"/>
</dbReference>
<dbReference type="InterPro" id="IPR000249">
    <property type="entry name" value="BMC_dom"/>
</dbReference>
<reference evidence="6 8" key="1">
    <citation type="submission" date="2018-08" db="EMBL/GenBank/DDBJ databases">
        <title>A genome reference for cultivated species of the human gut microbiota.</title>
        <authorList>
            <person name="Zou Y."/>
            <person name="Xue W."/>
            <person name="Luo G."/>
        </authorList>
    </citation>
    <scope>NUCLEOTIDE SEQUENCE [LARGE SCALE GENOMIC DNA]</scope>
    <source>
        <strain evidence="6 8">AF26-4BH</strain>
        <strain evidence="5">TF05-5AC</strain>
    </source>
</reference>
<comment type="similarity">
    <text evidence="3">Belongs to the bacterial microcompartments protein family.</text>
</comment>
<dbReference type="Proteomes" id="UP000261166">
    <property type="component" value="Unassembled WGS sequence"/>
</dbReference>
<dbReference type="GeneID" id="97988908"/>
<evidence type="ECO:0000259" key="4">
    <source>
        <dbReference type="PROSITE" id="PS51930"/>
    </source>
</evidence>
<evidence type="ECO:0000313" key="7">
    <source>
        <dbReference type="Proteomes" id="UP000260812"/>
    </source>
</evidence>
<accession>A0A3E3IG19</accession>
<dbReference type="RefSeq" id="WP_025490264.1">
    <property type="nucleotide sequence ID" value="NZ_CALBAU010000143.1"/>
</dbReference>
<evidence type="ECO:0000313" key="6">
    <source>
        <dbReference type="EMBL" id="RGE66018.1"/>
    </source>
</evidence>
<dbReference type="GO" id="GO:0031469">
    <property type="term" value="C:bacterial microcompartment"/>
    <property type="evidence" value="ECO:0007669"/>
    <property type="project" value="UniProtKB-SubCell"/>
</dbReference>
<organism evidence="6 8">
    <name type="scientific">Eisenbergiella massiliensis</name>
    <dbReference type="NCBI Taxonomy" id="1720294"/>
    <lineage>
        <taxon>Bacteria</taxon>
        <taxon>Bacillati</taxon>
        <taxon>Bacillota</taxon>
        <taxon>Clostridia</taxon>
        <taxon>Lachnospirales</taxon>
        <taxon>Lachnospiraceae</taxon>
        <taxon>Eisenbergiella</taxon>
    </lineage>
</organism>
<keyword evidence="7" id="KW-1185">Reference proteome</keyword>
<dbReference type="Gene3D" id="3.30.70.1710">
    <property type="match status" value="1"/>
</dbReference>
<dbReference type="OrthoDB" id="9812608at2"/>
<comment type="subcellular location">
    <subcellularLocation>
        <location evidence="1">Bacterial microcompartment</location>
    </subcellularLocation>
</comment>